<dbReference type="EMBL" id="JACGCM010000440">
    <property type="protein sequence ID" value="KAF6172347.1"/>
    <property type="molecule type" value="Genomic_DNA"/>
</dbReference>
<organism evidence="3 4">
    <name type="scientific">Kingdonia uniflora</name>
    <dbReference type="NCBI Taxonomy" id="39325"/>
    <lineage>
        <taxon>Eukaryota</taxon>
        <taxon>Viridiplantae</taxon>
        <taxon>Streptophyta</taxon>
        <taxon>Embryophyta</taxon>
        <taxon>Tracheophyta</taxon>
        <taxon>Spermatophyta</taxon>
        <taxon>Magnoliopsida</taxon>
        <taxon>Ranunculales</taxon>
        <taxon>Circaeasteraceae</taxon>
        <taxon>Kingdonia</taxon>
    </lineage>
</organism>
<keyword evidence="4" id="KW-1185">Reference proteome</keyword>
<protein>
    <submittedName>
        <fullName evidence="3">Uncharacterized protein</fullName>
    </submittedName>
</protein>
<name>A0A7J7NYV3_9MAGN</name>
<feature type="coiled-coil region" evidence="1">
    <location>
        <begin position="448"/>
        <end position="483"/>
    </location>
</feature>
<comment type="caution">
    <text evidence="3">The sequence shown here is derived from an EMBL/GenBank/DDBJ whole genome shotgun (WGS) entry which is preliminary data.</text>
</comment>
<feature type="region of interest" description="Disordered" evidence="2">
    <location>
        <begin position="311"/>
        <end position="362"/>
    </location>
</feature>
<evidence type="ECO:0000256" key="1">
    <source>
        <dbReference type="SAM" id="Coils"/>
    </source>
</evidence>
<evidence type="ECO:0000313" key="4">
    <source>
        <dbReference type="Proteomes" id="UP000541444"/>
    </source>
</evidence>
<evidence type="ECO:0000256" key="2">
    <source>
        <dbReference type="SAM" id="MobiDB-lite"/>
    </source>
</evidence>
<proteinExistence type="predicted"/>
<feature type="region of interest" description="Disordered" evidence="2">
    <location>
        <begin position="374"/>
        <end position="411"/>
    </location>
</feature>
<dbReference type="AlphaFoldDB" id="A0A7J7NYV3"/>
<feature type="compositionally biased region" description="Polar residues" evidence="2">
    <location>
        <begin position="341"/>
        <end position="362"/>
    </location>
</feature>
<accession>A0A7J7NYV3</accession>
<feature type="coiled-coil region" evidence="1">
    <location>
        <begin position="589"/>
        <end position="637"/>
    </location>
</feature>
<feature type="region of interest" description="Disordered" evidence="2">
    <location>
        <begin position="129"/>
        <end position="152"/>
    </location>
</feature>
<evidence type="ECO:0000313" key="3">
    <source>
        <dbReference type="EMBL" id="KAF6172347.1"/>
    </source>
</evidence>
<feature type="compositionally biased region" description="Basic and acidic residues" evidence="2">
    <location>
        <begin position="386"/>
        <end position="411"/>
    </location>
</feature>
<sequence>MVRTQSQRIRHTAKGRLAIKTAKVRERIFGLLGYDAELPVRECQFEGLDIRSRELEYARYFYEVSFVFSGVDKKLSEDDKRLKRAKDSRSRRWQYNSVVRGKLDSTANSHSDTEEYVFKMGRLSVNEVTTSGRTNESDNEGEEGLEQFPSFPSQLVSYPPGSDAFREFCKAKAAVGGKWGKYVEFVEYGLSLLLTNLAKGIMNTIKACPVQMNGNIWDVIIVCDHLNKGWEKEEKVRRITPEDVLQFYEGNCLQRDDEEPLNLRFRSVKQSVKSTVERKESLLDEVAEEETELKLVFEGLGLSKIKRVDSKSNKVRKAQSTRSMVGVDEGKRPVSGEGARTNLSKTPRTGSLAQPNPVKSSKVAQLFPKKRMLKSLPASGTTESGEVAKDKRRVEPLGESGEKVAEGRSASVDDLKEVEERARLAILQREEDTCQMVACLIKGMWLSIEEEKSKLKKAKSELKKDLTRAKTEAMKEVKKLKASHVEEVDVIKANTYVEVEDEEAEVVGVVDGLYGVSRQTVLNNQGDDVELPEGGSEKVVREMSLRINDLESGLAREKETSKALLSAQMELQVELDSSRTREDNVLMCNQKFAEQFDRMKEANENTEDQYVKAHFRLEKLNQANFDLTLQVEEKDSEIKKGLEELFEAIECAEKLQRQVSALAAKGKQVDTAQYRIQALEQTEERFRSDLQRCRNDLECMRQKFVEKDDELRVARDNLLASEAAVEHLKTCLPAKDMEF</sequence>
<gene>
    <name evidence="3" type="ORF">GIB67_024969</name>
</gene>
<reference evidence="3 4" key="1">
    <citation type="journal article" date="2020" name="IScience">
        <title>Genome Sequencing of the Endangered Kingdonia uniflora (Circaeasteraceae, Ranunculales) Reveals Potential Mechanisms of Evolutionary Specialization.</title>
        <authorList>
            <person name="Sun Y."/>
            <person name="Deng T."/>
            <person name="Zhang A."/>
            <person name="Moore M.J."/>
            <person name="Landis J.B."/>
            <person name="Lin N."/>
            <person name="Zhang H."/>
            <person name="Zhang X."/>
            <person name="Huang J."/>
            <person name="Zhang X."/>
            <person name="Sun H."/>
            <person name="Wang H."/>
        </authorList>
    </citation>
    <scope>NUCLEOTIDE SEQUENCE [LARGE SCALE GENOMIC DNA]</scope>
    <source>
        <strain evidence="3">TB1705</strain>
        <tissue evidence="3">Leaf</tissue>
    </source>
</reference>
<keyword evidence="1" id="KW-0175">Coiled coil</keyword>
<dbReference type="Proteomes" id="UP000541444">
    <property type="component" value="Unassembled WGS sequence"/>
</dbReference>